<dbReference type="SUPFAM" id="SSF52540">
    <property type="entry name" value="P-loop containing nucleoside triphosphate hydrolases"/>
    <property type="match status" value="1"/>
</dbReference>
<accession>A0A6L8VP52</accession>
<protein>
    <submittedName>
        <fullName evidence="1">AAA family ATPase</fullName>
    </submittedName>
</protein>
<dbReference type="Proteomes" id="UP000477083">
    <property type="component" value="Unassembled WGS sequence"/>
</dbReference>
<dbReference type="InterPro" id="IPR008868">
    <property type="entry name" value="TniB"/>
</dbReference>
<comment type="caution">
    <text evidence="1">The sequence shown here is derived from an EMBL/GenBank/DDBJ whole genome shotgun (WGS) entry which is preliminary data.</text>
</comment>
<name>A0A6L8VP52_9RHOB</name>
<dbReference type="EMBL" id="WWNR01000022">
    <property type="protein sequence ID" value="MZQ91272.1"/>
    <property type="molecule type" value="Genomic_DNA"/>
</dbReference>
<dbReference type="OrthoDB" id="5288220at2"/>
<organism evidence="1 2">
    <name type="scientific">Frigidibacter albus</name>
    <dbReference type="NCBI Taxonomy" id="1465486"/>
    <lineage>
        <taxon>Bacteria</taxon>
        <taxon>Pseudomonadati</taxon>
        <taxon>Pseudomonadota</taxon>
        <taxon>Alphaproteobacteria</taxon>
        <taxon>Rhodobacterales</taxon>
        <taxon>Paracoccaceae</taxon>
        <taxon>Frigidibacter</taxon>
    </lineage>
</organism>
<sequence>MIERNAPTAPTLADPPPVHDLKGRIDWLDDRYLKNARDDDFQEFLREIMQVGTDGALLPVAVRDPLNGETRGMQVIGASGDGKSVMIRRNLSALPGFVEMKDGNPGNFIYITVSPEATIKSLASDILAATGYMRLAERAKTHEAWALVRHRLKMFNVAMLWIDEGHHLLRSGPGRDIPGALQTLKNLLQGEGAVAVILSGVPQLEDRIASDPETFRRYRLRQRLRPVTASGADMQRLGRFIDVCCRKLDMSLADDPAFVERIVFSQKSGLGRSIAFAKMTVRRALLKGQAVVSLDDARRTWILNGGTDDDATPFDAGNWPELRKLLEARGW</sequence>
<dbReference type="InterPro" id="IPR027417">
    <property type="entry name" value="P-loop_NTPase"/>
</dbReference>
<proteinExistence type="predicted"/>
<gene>
    <name evidence="1" type="ORF">GS660_19485</name>
</gene>
<dbReference type="RefSeq" id="WP_161348655.1">
    <property type="nucleotide sequence ID" value="NZ_BMGW01000022.1"/>
</dbReference>
<dbReference type="AlphaFoldDB" id="A0A6L8VP52"/>
<dbReference type="Pfam" id="PF05621">
    <property type="entry name" value="TniB"/>
    <property type="match status" value="1"/>
</dbReference>
<dbReference type="Gene3D" id="3.40.50.300">
    <property type="entry name" value="P-loop containing nucleotide triphosphate hydrolases"/>
    <property type="match status" value="1"/>
</dbReference>
<evidence type="ECO:0000313" key="2">
    <source>
        <dbReference type="Proteomes" id="UP000477083"/>
    </source>
</evidence>
<reference evidence="1 2" key="1">
    <citation type="submission" date="2020-01" db="EMBL/GenBank/DDBJ databases">
        <title>Frigidibacter albus SP32T (=CGMCC 1.13995T).</title>
        <authorList>
            <person name="Liao X."/>
        </authorList>
    </citation>
    <scope>NUCLEOTIDE SEQUENCE [LARGE SCALE GENOMIC DNA]</scope>
    <source>
        <strain evidence="1 2">SP32</strain>
    </source>
</reference>
<keyword evidence="2" id="KW-1185">Reference proteome</keyword>
<evidence type="ECO:0000313" key="1">
    <source>
        <dbReference type="EMBL" id="MZQ91272.1"/>
    </source>
</evidence>